<dbReference type="OrthoDB" id="4062523at2759"/>
<dbReference type="GeneID" id="11534938"/>
<evidence type="ECO:0000313" key="3">
    <source>
        <dbReference type="Proteomes" id="UP000005666"/>
    </source>
</evidence>
<feature type="transmembrane region" description="Helical" evidence="1">
    <location>
        <begin position="35"/>
        <end position="58"/>
    </location>
</feature>
<dbReference type="GO" id="GO:0031505">
    <property type="term" value="P:fungal-type cell wall organization"/>
    <property type="evidence" value="ECO:0007669"/>
    <property type="project" value="TreeGrafter"/>
</dbReference>
<evidence type="ECO:0000313" key="2">
    <source>
        <dbReference type="EMBL" id="CCE61719.1"/>
    </source>
</evidence>
<keyword evidence="1" id="KW-0472">Membrane</keyword>
<dbReference type="EMBL" id="HE612857">
    <property type="protein sequence ID" value="CCE61719.1"/>
    <property type="molecule type" value="Genomic_DNA"/>
</dbReference>
<reference evidence="2 3" key="1">
    <citation type="journal article" date="2011" name="Proc. Natl. Acad. Sci. U.S.A.">
        <title>Evolutionary erosion of yeast sex chromosomes by mating-type switching accidents.</title>
        <authorList>
            <person name="Gordon J.L."/>
            <person name="Armisen D."/>
            <person name="Proux-Wera E."/>
            <person name="Oheigeartaigh S.S."/>
            <person name="Byrne K.P."/>
            <person name="Wolfe K.H."/>
        </authorList>
    </citation>
    <scope>NUCLEOTIDE SEQUENCE [LARGE SCALE GENOMIC DNA]</scope>
    <source>
        <strain evidence="3">ATCC 24235 / CBS 4417 / NBRC 1672 / NRRL Y-8282 / UCD 70-5</strain>
    </source>
</reference>
<organism evidence="2 3">
    <name type="scientific">Tetrapisispora phaffii (strain ATCC 24235 / CBS 4417 / NBRC 1672 / NRRL Y-8282 / UCD 70-5)</name>
    <name type="common">Yeast</name>
    <name type="synonym">Fabospora phaffii</name>
    <dbReference type="NCBI Taxonomy" id="1071381"/>
    <lineage>
        <taxon>Eukaryota</taxon>
        <taxon>Fungi</taxon>
        <taxon>Dikarya</taxon>
        <taxon>Ascomycota</taxon>
        <taxon>Saccharomycotina</taxon>
        <taxon>Saccharomycetes</taxon>
        <taxon>Saccharomycetales</taxon>
        <taxon>Saccharomycetaceae</taxon>
        <taxon>Tetrapisispora</taxon>
    </lineage>
</organism>
<keyword evidence="3" id="KW-1185">Reference proteome</keyword>
<dbReference type="Proteomes" id="UP000005666">
    <property type="component" value="Chromosome 2"/>
</dbReference>
<dbReference type="PANTHER" id="PTHR28019:SF6">
    <property type="entry name" value="PROTEIN ECM7"/>
    <property type="match status" value="1"/>
</dbReference>
<dbReference type="STRING" id="1071381.G8BQC2"/>
<dbReference type="PANTHER" id="PTHR28019">
    <property type="entry name" value="CELL MEMBRANE PROTEIN YLR413W-RELATED"/>
    <property type="match status" value="1"/>
</dbReference>
<proteinExistence type="predicted"/>
<feature type="transmembrane region" description="Helical" evidence="1">
    <location>
        <begin position="196"/>
        <end position="218"/>
    </location>
</feature>
<sequence length="426" mass="48269">MNVILNGIRQFTYQVSHNISTFERTIFVLRLLTSFLGLAFGLITILSSTISPLTFYLFRFNFSLTNLKDGLVEYLEGSVNNSDSSLSTSEVLLLGKYANTQIQHAPSYIVMSLNQICYITYPEVIGSTNFKETTVLSNCESIDFSFIFNYKQTLYKYGLSIILFFAYGDTKYDIEESDQNNTYARFLRNASNKKEIAFIFLVVTILLEFIVLLLTPYYYSIKNKTINGLKEVFILHSISTLTLISLATGATGCGIFSWLCWALKLRIEKELGGFGLSINLGKAWFICLGIFTGSASLSAFFWCGLEWCVTNIETPDYADTIQSDKQNILDYKPGVITNFNTETFSNIDKDQIKSDTRFRGFSNSSTFNKNTDVYLERISQVDDINSDTIENIFEDEAFELNSLSKSLSDESTSTSIDHPIRPSRLF</sequence>
<keyword evidence="1" id="KW-0812">Transmembrane</keyword>
<dbReference type="AlphaFoldDB" id="G8BQC2"/>
<dbReference type="KEGG" id="tpf:TPHA_0B00470"/>
<protein>
    <submittedName>
        <fullName evidence="2">Uncharacterized protein</fullName>
    </submittedName>
</protein>
<dbReference type="InterPro" id="IPR052413">
    <property type="entry name" value="SUR7_domain"/>
</dbReference>
<dbReference type="HOGENOM" id="CLU_042615_0_0_1"/>
<dbReference type="OMA" id="WSGLEWC"/>
<evidence type="ECO:0000256" key="1">
    <source>
        <dbReference type="SAM" id="Phobius"/>
    </source>
</evidence>
<dbReference type="RefSeq" id="XP_003684153.1">
    <property type="nucleotide sequence ID" value="XM_003684105.1"/>
</dbReference>
<accession>G8BQC2</accession>
<name>G8BQC2_TETPH</name>
<dbReference type="eggNOG" id="ENOG502R7IE">
    <property type="taxonomic scope" value="Eukaryota"/>
</dbReference>
<dbReference type="GO" id="GO:0051285">
    <property type="term" value="C:cell cortex of cell tip"/>
    <property type="evidence" value="ECO:0007669"/>
    <property type="project" value="TreeGrafter"/>
</dbReference>
<gene>
    <name evidence="2" type="primary">TPHA0B00470</name>
    <name evidence="2" type="ordered locus">TPHA_0B00470</name>
</gene>
<dbReference type="GO" id="GO:0005886">
    <property type="term" value="C:plasma membrane"/>
    <property type="evidence" value="ECO:0007669"/>
    <property type="project" value="TreeGrafter"/>
</dbReference>
<keyword evidence="1" id="KW-1133">Transmembrane helix</keyword>
<feature type="transmembrane region" description="Helical" evidence="1">
    <location>
        <begin position="283"/>
        <end position="302"/>
    </location>
</feature>
<feature type="transmembrane region" description="Helical" evidence="1">
    <location>
        <begin position="238"/>
        <end position="263"/>
    </location>
</feature>